<accession>A0A538TWC8</accession>
<evidence type="ECO:0000313" key="2">
    <source>
        <dbReference type="Proteomes" id="UP000319771"/>
    </source>
</evidence>
<name>A0A538TWC8_UNCEI</name>
<evidence type="ECO:0000313" key="1">
    <source>
        <dbReference type="EMBL" id="TMQ67940.1"/>
    </source>
</evidence>
<proteinExistence type="predicted"/>
<organism evidence="1 2">
    <name type="scientific">Eiseniibacteriota bacterium</name>
    <dbReference type="NCBI Taxonomy" id="2212470"/>
    <lineage>
        <taxon>Bacteria</taxon>
        <taxon>Candidatus Eiseniibacteriota</taxon>
    </lineage>
</organism>
<dbReference type="Proteomes" id="UP000319771">
    <property type="component" value="Unassembled WGS sequence"/>
</dbReference>
<protein>
    <submittedName>
        <fullName evidence="1">GTPase HflX</fullName>
    </submittedName>
</protein>
<feature type="non-terminal residue" evidence="1">
    <location>
        <position position="59"/>
    </location>
</feature>
<gene>
    <name evidence="1" type="ORF">E6K81_16870</name>
</gene>
<comment type="caution">
    <text evidence="1">The sequence shown here is derived from an EMBL/GenBank/DDBJ whole genome shotgun (WGS) entry which is preliminary data.</text>
</comment>
<sequence length="59" mass="6507">MLVDRRGAVTHVMVGDARGISMPDWGRLRAGRGRLRGLRCIHTHVGDGPLDRDDETDLA</sequence>
<dbReference type="EMBL" id="VBPB01000404">
    <property type="protein sequence ID" value="TMQ67940.1"/>
    <property type="molecule type" value="Genomic_DNA"/>
</dbReference>
<dbReference type="AlphaFoldDB" id="A0A538TWC8"/>
<reference evidence="1 2" key="1">
    <citation type="journal article" date="2019" name="Nat. Microbiol.">
        <title>Mediterranean grassland soil C-N compound turnover is dependent on rainfall and depth, and is mediated by genomically divergent microorganisms.</title>
        <authorList>
            <person name="Diamond S."/>
            <person name="Andeer P.F."/>
            <person name="Li Z."/>
            <person name="Crits-Christoph A."/>
            <person name="Burstein D."/>
            <person name="Anantharaman K."/>
            <person name="Lane K.R."/>
            <person name="Thomas B.C."/>
            <person name="Pan C."/>
            <person name="Northen T.R."/>
            <person name="Banfield J.F."/>
        </authorList>
    </citation>
    <scope>NUCLEOTIDE SEQUENCE [LARGE SCALE GENOMIC DNA]</scope>
    <source>
        <strain evidence="1">WS_11</strain>
    </source>
</reference>